<dbReference type="EMBL" id="ASAD01000010">
    <property type="protein sequence ID" value="EON92710.1"/>
    <property type="molecule type" value="Genomic_DNA"/>
</dbReference>
<dbReference type="Proteomes" id="UP000016540">
    <property type="component" value="Unassembled WGS sequence"/>
</dbReference>
<dbReference type="InterPro" id="IPR011990">
    <property type="entry name" value="TPR-like_helical_dom_sf"/>
</dbReference>
<dbReference type="HOGENOM" id="CLU_011873_0_0_6"/>
<accession>R8B2A0</accession>
<comment type="caution">
    <text evidence="2">The sequence shown here is derived from an EMBL/GenBank/DDBJ whole genome shotgun (WGS) entry which is preliminary data.</text>
</comment>
<sequence length="924" mass="103846">MRMSAMGLLLIAFSIPSAYCQESFRVELGRDGETIAELRPVFMTFESRPMPAISPAEVVRRYQRLFDTSEEPEVRVDALNRLANIQQVSGQLTQPDDTQELRRYREALGSYESIIQSGSFHGKLDELLYQMAKAHAYVGQGDQSIQRLRQLAGLYPKSPLVPEARFRIAEAAFSAGNYTDAELEYGRLISGSGGDRLKLKAHYMQGWSRYKQGKDAWPRAAASFIRVLDQQLPDSESMERVSASDVELVDDTLRVIALMAAESGGERALTAWLGGFGEKHYDYLLVDRLADHYASSGRFGDSVSVNQAYIAARPDHPAAAAFLAQIIDVWILAGNNDRVREAWADYVVAYESDDRYEALSATHQELWRTLSRQLADYYYDQGERASGDWFSRAAAYYEGLSKRAHEPGDILGLAGDARLQAGHYRVALENYRQAAYRTEGYGDAVDAGWAAISLHRNGLDSRTTFETRLQDLSSEVDRFAERFPGDPRLSGLDADIANRWLEHRAYTEARRFAERVHAHNSARPDERYSAWLALGEVHTATGDHVLAEHAWRNAAALISEHSLAGVDVAQAHEVRLQLARAVYRQGEAAQQTGDTHVAVGHFQRVGSVLPGSEIAIKGRYDAANSLLLAERWQAAIGELNRFRADYPEHSLTAGISDKLVLAYTRSDQPVRAASELIGNSAQTGAHWPRKLRAAELFHQGDAIDRRNSIYQQFLNEPHEPVSAAEHIQAQTMRQRLVKSGVSPDHFREQLVSTELSSQWHSPDTLKWSASAAMALGRMSVRKFEAIALQYPLAESLARKQAALEKATQRFAEAIRLDAQTVQSEALFRRAELYRMLAADLMASEVPDELNDLERAQYQMLLEEEAYPFEEKAIRLHARNHELLAEGEYTEWVGKSLEVLAELFPGRYDRDVRWMTWNEESSDDA</sequence>
<dbReference type="STRING" id="1318628.MARLIPOL_08154"/>
<feature type="chain" id="PRO_5004451684" description="Outer membrane lipoprotein BamD-like domain-containing protein" evidence="1">
    <location>
        <begin position="21"/>
        <end position="924"/>
    </location>
</feature>
<dbReference type="AlphaFoldDB" id="R8B2A0"/>
<reference evidence="2 3" key="1">
    <citation type="journal article" date="2013" name="Genome Announc.">
        <title>Draft Genome Sequence of the Moderately Halophilic Bacterium Marinobacter lipolyticus Strain SM19.</title>
        <authorList>
            <person name="Papke R.T."/>
            <person name="de la Haba R.R."/>
            <person name="Infante-Dominguez C."/>
            <person name="Perez D."/>
            <person name="Sanchez-Porro C."/>
            <person name="Lapierre P."/>
            <person name="Ventosa A."/>
        </authorList>
    </citation>
    <scope>NUCLEOTIDE SEQUENCE [LARGE SCALE GENOMIC DNA]</scope>
    <source>
        <strain evidence="2 3">SM19</strain>
    </source>
</reference>
<evidence type="ECO:0000313" key="2">
    <source>
        <dbReference type="EMBL" id="EON92710.1"/>
    </source>
</evidence>
<name>R8B2A0_9GAMM</name>
<keyword evidence="1" id="KW-0732">Signal</keyword>
<protein>
    <recommendedName>
        <fullName evidence="4">Outer membrane lipoprotein BamD-like domain-containing protein</fullName>
    </recommendedName>
</protein>
<gene>
    <name evidence="2" type="ORF">MARLIPOL_08154</name>
</gene>
<organism evidence="2 3">
    <name type="scientific">Marinobacter lipolyticus SM19</name>
    <dbReference type="NCBI Taxonomy" id="1318628"/>
    <lineage>
        <taxon>Bacteria</taxon>
        <taxon>Pseudomonadati</taxon>
        <taxon>Pseudomonadota</taxon>
        <taxon>Gammaproteobacteria</taxon>
        <taxon>Pseudomonadales</taxon>
        <taxon>Marinobacteraceae</taxon>
        <taxon>Marinobacter</taxon>
    </lineage>
</organism>
<dbReference type="RefSeq" id="WP_012137634.1">
    <property type="nucleotide sequence ID" value="NZ_KE007317.1"/>
</dbReference>
<evidence type="ECO:0008006" key="4">
    <source>
        <dbReference type="Google" id="ProtNLM"/>
    </source>
</evidence>
<dbReference type="SUPFAM" id="SSF48452">
    <property type="entry name" value="TPR-like"/>
    <property type="match status" value="3"/>
</dbReference>
<dbReference type="eggNOG" id="COG4105">
    <property type="taxonomic scope" value="Bacteria"/>
</dbReference>
<keyword evidence="3" id="KW-1185">Reference proteome</keyword>
<dbReference type="eggNOG" id="COG0457">
    <property type="taxonomic scope" value="Bacteria"/>
</dbReference>
<evidence type="ECO:0000256" key="1">
    <source>
        <dbReference type="SAM" id="SignalP"/>
    </source>
</evidence>
<proteinExistence type="predicted"/>
<dbReference type="OrthoDB" id="9806825at2"/>
<dbReference type="eggNOG" id="COG1729">
    <property type="taxonomic scope" value="Bacteria"/>
</dbReference>
<dbReference type="PATRIC" id="fig|1318628.3.peg.1635"/>
<evidence type="ECO:0000313" key="3">
    <source>
        <dbReference type="Proteomes" id="UP000016540"/>
    </source>
</evidence>
<dbReference type="Gene3D" id="1.25.40.10">
    <property type="entry name" value="Tetratricopeptide repeat domain"/>
    <property type="match status" value="2"/>
</dbReference>
<dbReference type="Pfam" id="PF13432">
    <property type="entry name" value="TPR_16"/>
    <property type="match status" value="1"/>
</dbReference>
<feature type="signal peptide" evidence="1">
    <location>
        <begin position="1"/>
        <end position="20"/>
    </location>
</feature>